<protein>
    <submittedName>
        <fullName evidence="3">Transglycosylase SLT domain-containing protein</fullName>
    </submittedName>
</protein>
<keyword evidence="1" id="KW-0812">Transmembrane</keyword>
<feature type="domain" description="Transglycosylase SLT" evidence="2">
    <location>
        <begin position="578"/>
        <end position="687"/>
    </location>
</feature>
<dbReference type="InterPro" id="IPR008258">
    <property type="entry name" value="Transglycosylase_SLT_dom_1"/>
</dbReference>
<dbReference type="InterPro" id="IPR011990">
    <property type="entry name" value="TPR-like_helical_dom_sf"/>
</dbReference>
<dbReference type="Gene3D" id="1.25.40.10">
    <property type="entry name" value="Tetratricopeptide repeat domain"/>
    <property type="match status" value="3"/>
</dbReference>
<evidence type="ECO:0000256" key="1">
    <source>
        <dbReference type="SAM" id="Phobius"/>
    </source>
</evidence>
<keyword evidence="1" id="KW-1133">Transmembrane helix</keyword>
<dbReference type="PANTHER" id="PTHR37423">
    <property type="entry name" value="SOLUBLE LYTIC MUREIN TRANSGLYCOSYLASE-RELATED"/>
    <property type="match status" value="1"/>
</dbReference>
<dbReference type="Gene3D" id="1.10.530.10">
    <property type="match status" value="1"/>
</dbReference>
<dbReference type="CDD" id="cd13401">
    <property type="entry name" value="Slt70-like"/>
    <property type="match status" value="1"/>
</dbReference>
<reference evidence="4" key="1">
    <citation type="submission" date="2023-07" db="EMBL/GenBank/DDBJ databases">
        <authorList>
            <person name="Luz R."/>
            <person name="Cordeiro R."/>
            <person name="Fonseca A."/>
            <person name="Goncalves V."/>
        </authorList>
    </citation>
    <scope>NUCLEOTIDE SEQUENCE [LARGE SCALE GENOMIC DNA]</scope>
    <source>
        <strain evidence="4">BACA0444</strain>
    </source>
</reference>
<dbReference type="Pfam" id="PF01464">
    <property type="entry name" value="SLT"/>
    <property type="match status" value="1"/>
</dbReference>
<dbReference type="InterPro" id="IPR023346">
    <property type="entry name" value="Lysozyme-like_dom_sf"/>
</dbReference>
<evidence type="ECO:0000313" key="4">
    <source>
        <dbReference type="Proteomes" id="UP001268256"/>
    </source>
</evidence>
<dbReference type="AlphaFoldDB" id="A0AAE4JYR5"/>
<dbReference type="Pfam" id="PF13174">
    <property type="entry name" value="TPR_6"/>
    <property type="match status" value="2"/>
</dbReference>
<keyword evidence="4" id="KW-1185">Reference proteome</keyword>
<comment type="caution">
    <text evidence="3">The sequence shown here is derived from an EMBL/GenBank/DDBJ whole genome shotgun (WGS) entry which is preliminary data.</text>
</comment>
<dbReference type="EMBL" id="JAVMIP010000002">
    <property type="protein sequence ID" value="MDS3860022.1"/>
    <property type="molecule type" value="Genomic_DNA"/>
</dbReference>
<dbReference type="SUPFAM" id="SSF48452">
    <property type="entry name" value="TPR-like"/>
    <property type="match status" value="2"/>
</dbReference>
<proteinExistence type="predicted"/>
<dbReference type="PANTHER" id="PTHR37423:SF5">
    <property type="entry name" value="SOLUBLE LYTIC MUREIN TRANSGLYCOSYLASE"/>
    <property type="match status" value="1"/>
</dbReference>
<feature type="transmembrane region" description="Helical" evidence="1">
    <location>
        <begin position="32"/>
        <end position="55"/>
    </location>
</feature>
<dbReference type="InterPro" id="IPR019734">
    <property type="entry name" value="TPR_rpt"/>
</dbReference>
<evidence type="ECO:0000259" key="2">
    <source>
        <dbReference type="Pfam" id="PF01464"/>
    </source>
</evidence>
<keyword evidence="1" id="KW-0472">Membrane</keyword>
<gene>
    <name evidence="3" type="ORF">RIF25_04290</name>
</gene>
<dbReference type="Proteomes" id="UP001268256">
    <property type="component" value="Unassembled WGS sequence"/>
</dbReference>
<dbReference type="SUPFAM" id="SSF53955">
    <property type="entry name" value="Lysozyme-like"/>
    <property type="match status" value="1"/>
</dbReference>
<evidence type="ECO:0000313" key="3">
    <source>
        <dbReference type="EMBL" id="MDS3860022.1"/>
    </source>
</evidence>
<name>A0AAE4JYR5_9CYAN</name>
<accession>A0AAE4JYR5</accession>
<organism evidence="3 4">
    <name type="scientific">Pseudocalidococcus azoricus BACA0444</name>
    <dbReference type="NCBI Taxonomy" id="2918990"/>
    <lineage>
        <taxon>Bacteria</taxon>
        <taxon>Bacillati</taxon>
        <taxon>Cyanobacteriota</taxon>
        <taxon>Cyanophyceae</taxon>
        <taxon>Acaryochloridales</taxon>
        <taxon>Thermosynechococcaceae</taxon>
        <taxon>Pseudocalidococcus</taxon>
        <taxon>Pseudocalidococcus azoricus</taxon>
    </lineage>
</organism>
<sequence length="724" mass="81684">MSPCVGFSSFAPVQMLPKFAPWLMTLTLKKRIWIAGGLGLVATGVMGGGGMWWSLKQQEAPQANTFTQILQAPEPNQIASLEKLAHQGPPLQQAQARYLLAISALEKSDPNAALDWLKDLEQKNTPLTAPILVLQAQTYEKANQPTPAKATWAKILRQFPQEPEAALALLALNQPDQALAQFPQVPAVVKLAQTRLQANPHQRSLLVLMAKHGLFLENYLEILDQLTKDYAQELKPADWAAIGFGYWENLAYKKAGLAYLKAPPTAFNTYRAGRALQLGDERDQAIATYQRVVKEFPKTKEAALAWLRLGRLSRNHRQALHYFQQAITTANQAQTLTIAADALLDQAGLWEKLGNWPKAAQARETLLTTYATSPAAAQLRWQQAQRDAQTGNLKDARTWAQSLLKHNPDSELAPTAAFWLGQWAMDQRQRQTDWQILRDRYPYSYYTWRALSLMGKPVGTFTTVRALNPPVDPQKRQSLPLSAGSPTLQALYEIGQFDLAWSRWQWEFRHRVEPTAAEQLTDGLLRLGVGDYLDGIFMLENLQQRARTEPATAKFFAPVLKDPAYWYALYPLPFWSQVQAWSAKRQINPLLVMSLIRQESRFEVGIQSVVGATGLMQVMPDTAAWIAPQIGLTSYRLDNVEDSLNLGTWYFAHTHDLHDQNTLLALASYNAGPGNVADWLQRFSYKDPDRFIEQIPFPETYGYVKSILANYWNYLRLYSPQSPL</sequence>